<feature type="transmembrane region" description="Helical" evidence="1">
    <location>
        <begin position="1153"/>
        <end position="1175"/>
    </location>
</feature>
<dbReference type="KEGG" id="tsph:KIH39_00905"/>
<feature type="transmembrane region" description="Helical" evidence="1">
    <location>
        <begin position="736"/>
        <end position="758"/>
    </location>
</feature>
<keyword evidence="1" id="KW-0472">Membrane</keyword>
<feature type="transmembrane region" description="Helical" evidence="1">
    <location>
        <begin position="690"/>
        <end position="715"/>
    </location>
</feature>
<gene>
    <name evidence="2" type="ORF">KIH39_00905</name>
</gene>
<feature type="transmembrane region" description="Helical" evidence="1">
    <location>
        <begin position="778"/>
        <end position="803"/>
    </location>
</feature>
<keyword evidence="3" id="KW-1185">Reference proteome</keyword>
<organism evidence="2 3">
    <name type="scientific">Telmatocola sphagniphila</name>
    <dbReference type="NCBI Taxonomy" id="1123043"/>
    <lineage>
        <taxon>Bacteria</taxon>
        <taxon>Pseudomonadati</taxon>
        <taxon>Planctomycetota</taxon>
        <taxon>Planctomycetia</taxon>
        <taxon>Gemmatales</taxon>
        <taxon>Gemmataceae</taxon>
    </lineage>
</organism>
<feature type="transmembrane region" description="Helical" evidence="1">
    <location>
        <begin position="888"/>
        <end position="912"/>
    </location>
</feature>
<protein>
    <submittedName>
        <fullName evidence="2">Uncharacterized protein</fullName>
    </submittedName>
</protein>
<dbReference type="EMBL" id="CP074694">
    <property type="protein sequence ID" value="QVL32508.1"/>
    <property type="molecule type" value="Genomic_DNA"/>
</dbReference>
<dbReference type="RefSeq" id="WP_213497400.1">
    <property type="nucleotide sequence ID" value="NZ_CP074694.1"/>
</dbReference>
<sequence length="1193" mass="133338">MADSEKKSSPPLPWIVLSGILGMFAVGTPAMNSINSPAATKSADKKDVANSDPIGWIDNNPVRPLIEFHTSQLEMPSAQDVLKDQLHGFDKEFMIVTVPDPIDSAFGFVFDQLIDATQRAIEKKNGYSLDRVWLPWELDRKNAKLPAKPDSDGKLPVHQTQPGILVFRRNANPNAGLKNPGLMVVFLVGESPLSGIHKRAFTYALQLMNFSEHPIDKPVRVVGPYFSGSQVSIEMTLKNWWEGYQSKGLAAGVHVPVAMIMKNPDYSFNFITGNASAFRKADFESIGPKGKVNFDAAIIPTKLTVNSILYYLSKRDRAMAEEVIYNGDPKTIPGKVAILTESNTGFGKQFSSFGKNGQGILVLRFPMHISQVKADLLKVFRKKDEATGLKANEFQIPSLLDEINADQYDGIPMQGGSTTSAANAQVMSTILTTISKMRCQYVGIVATDTRDKLFLVRLIREYCPDVHVFLTGGDVLFSHPDYRFHMRGVIIGSTYPLLPVNQFWTNANSGERVVFPSVGTEGYYNATLMQLGLNPDLLEYRPPNFALAGNNDIANSRPPIWISMVAPSGNLVPLQVFNNYEDSADYVKLFPNVDKELREKPISLGYPGALFPIGFCLMVIWLILLYRSWFLPSSPLSCYTLAHSGTLNSMPQMVYRNLILGSQIIFLAPVLTILGTHAEATQWSNPWDVPFISVTAFCIVMMILAMVAPFPILGYHSFRRLGKGLPSLSLGIWLESSFWLLVNVLIVAGYLIFTFTYLNRFTYYTDSTYRTLFFVRCVDLGTGLSPLTPLFFLCLATSMWAYFQLKRRHLAERFAIPIPLPANEEPGKYHWFDRANRLEGLLKKEISETHFITRHTKATVLITILLASTATGLFFQSLNTMEGKIWDVLFFIGFCVVFALAASSLVHLYLLWTMVKRLLDAIAMIPMMRSFGRIPNKIVDVFGKYLYTQKPHLTHLQMPIHQLQILAEAIKNDPQAPASLQRIVERAPRLEQVFLSHFAQGRKRRDTELLARTIRTQLSELASVAMDALSDRWTNLNVDEAFGGGMEDYKASKPTEGEPAWVPLAEGFTATQFVVYLSQYFLQLRNMAWTVIISSSLLLIAATCYPFHPQQLLLYCLLALIAAAMGMVVYVFVQMNKDTVVSRISRTQPGKLSFDSGLIGSFMTYVLPAAGLLTAQLSGSFRTILEPLLRVLK</sequence>
<feature type="transmembrane region" description="Helical" evidence="1">
    <location>
        <begin position="12"/>
        <end position="31"/>
    </location>
</feature>
<feature type="transmembrane region" description="Helical" evidence="1">
    <location>
        <begin position="1112"/>
        <end position="1133"/>
    </location>
</feature>
<keyword evidence="1" id="KW-0812">Transmembrane</keyword>
<dbReference type="Proteomes" id="UP000676194">
    <property type="component" value="Chromosome"/>
</dbReference>
<feature type="transmembrane region" description="Helical" evidence="1">
    <location>
        <begin position="1087"/>
        <end position="1105"/>
    </location>
</feature>
<evidence type="ECO:0000313" key="2">
    <source>
        <dbReference type="EMBL" id="QVL32508.1"/>
    </source>
</evidence>
<feature type="transmembrane region" description="Helical" evidence="1">
    <location>
        <begin position="858"/>
        <end position="876"/>
    </location>
</feature>
<proteinExistence type="predicted"/>
<keyword evidence="1" id="KW-1133">Transmembrane helix</keyword>
<reference evidence="2" key="1">
    <citation type="submission" date="2021-05" db="EMBL/GenBank/DDBJ databases">
        <title>Complete genome sequence of the cellulolytic planctomycete Telmatocola sphagniphila SP2T and characterization of the first cellulase from planctomycetes.</title>
        <authorList>
            <person name="Rakitin A.L."/>
            <person name="Beletsky A.V."/>
            <person name="Naumoff D.G."/>
            <person name="Kulichevskaya I.S."/>
            <person name="Mardanov A.V."/>
            <person name="Ravin N.V."/>
            <person name="Dedysh S.N."/>
        </authorList>
    </citation>
    <scope>NUCLEOTIDE SEQUENCE</scope>
    <source>
        <strain evidence="2">SP2T</strain>
    </source>
</reference>
<evidence type="ECO:0000313" key="3">
    <source>
        <dbReference type="Proteomes" id="UP000676194"/>
    </source>
</evidence>
<accession>A0A8E6B8K3</accession>
<name>A0A8E6B8K3_9BACT</name>
<feature type="transmembrane region" description="Helical" evidence="1">
    <location>
        <begin position="604"/>
        <end position="626"/>
    </location>
</feature>
<dbReference type="AlphaFoldDB" id="A0A8E6B8K3"/>
<evidence type="ECO:0000256" key="1">
    <source>
        <dbReference type="SAM" id="Phobius"/>
    </source>
</evidence>
<feature type="transmembrane region" description="Helical" evidence="1">
    <location>
        <begin position="658"/>
        <end position="678"/>
    </location>
</feature>